<dbReference type="Pfam" id="PF00350">
    <property type="entry name" value="Dynamin_N"/>
    <property type="match status" value="1"/>
</dbReference>
<protein>
    <recommendedName>
        <fullName evidence="3">Dynamin N-terminal domain-containing protein</fullName>
    </recommendedName>
</protein>
<keyword evidence="5" id="KW-1185">Reference proteome</keyword>
<dbReference type="SUPFAM" id="SSF52540">
    <property type="entry name" value="P-loop containing nucleoside triphosphate hydrolases"/>
    <property type="match status" value="1"/>
</dbReference>
<sequence>MLTDALDPLPPQTDRDHMQNDAPPAVQTGAGKTPAPTQATQLAELLSRMGEVASGAGRRDLLDRLTAARERVLDPRLRIVVVGPLKQGKSQFVNSLLGLDVCSVGDDETTAVPTMVAYAETERAELVVGEIGADPVRIDIPMADIHAVTPTDPRAEGREILRLEISVPSPLLKDGLVVIDTPGVGGHGNPHANSTLGLVTSADAVLVLSDSSQEFTEPEVAFLRQVVTLCPAVACLVTKTDLYPHWRRIVEADRGHLARQGIDVPLMPISSMLRSHALRLKDDSLDKEAGFPALYDFLRGVVQRADATTRKAVALDVRSVSEHLALALGSELAALRDPETAAAAVAGLQQARANAEDMQKRSSRWQQTLNDGITDLAADIDHDLRDRLRVITREAEEAVDGGDPGKDWPRIGEWLEDQIASAVGDNFVWAHERSLWLAETVARHFAETADAHIPAMNIANVDGVMDPVTSLGDLESGRMGITSKVLVGMRGSYGGVLMFGLITTMMGLALLNPISLGAGVLLGSKAYKDDKEARVLKRRADAKVAIRKFTDDVSFQVGKESKDRLRLVQRQLRDHFTDMADQTVRSVSDSLRAAQEAATGASSERAARTAELEQALKKISALRSIAQKLDPEAVEAAEADKADKAVEAARAGRTEIGTGS</sequence>
<feature type="transmembrane region" description="Helical" evidence="2">
    <location>
        <begin position="493"/>
        <end position="522"/>
    </location>
</feature>
<name>A0ABS2L0A0_9NOCA</name>
<dbReference type="PANTHER" id="PTHR43681:SF1">
    <property type="entry name" value="SARCALUMENIN"/>
    <property type="match status" value="1"/>
</dbReference>
<dbReference type="Proteomes" id="UP000703038">
    <property type="component" value="Unassembled WGS sequence"/>
</dbReference>
<dbReference type="EMBL" id="JAFBBK010000001">
    <property type="protein sequence ID" value="MBM7417320.1"/>
    <property type="molecule type" value="Genomic_DNA"/>
</dbReference>
<dbReference type="InterPro" id="IPR027417">
    <property type="entry name" value="P-loop_NTPase"/>
</dbReference>
<keyword evidence="2" id="KW-0812">Transmembrane</keyword>
<dbReference type="InterPro" id="IPR045063">
    <property type="entry name" value="Dynamin_N"/>
</dbReference>
<dbReference type="InterPro" id="IPR051943">
    <property type="entry name" value="TRAFAC_Dynamin-like_GTPase"/>
</dbReference>
<evidence type="ECO:0000256" key="1">
    <source>
        <dbReference type="SAM" id="MobiDB-lite"/>
    </source>
</evidence>
<evidence type="ECO:0000313" key="5">
    <source>
        <dbReference type="Proteomes" id="UP000703038"/>
    </source>
</evidence>
<feature type="region of interest" description="Disordered" evidence="1">
    <location>
        <begin position="1"/>
        <end position="36"/>
    </location>
</feature>
<gene>
    <name evidence="4" type="ORF">JOE42_004053</name>
</gene>
<comment type="caution">
    <text evidence="4">The sequence shown here is derived from an EMBL/GenBank/DDBJ whole genome shotgun (WGS) entry which is preliminary data.</text>
</comment>
<evidence type="ECO:0000259" key="3">
    <source>
        <dbReference type="Pfam" id="PF00350"/>
    </source>
</evidence>
<dbReference type="PANTHER" id="PTHR43681">
    <property type="entry name" value="TRANSMEMBRANE GTPASE FZO"/>
    <property type="match status" value="1"/>
</dbReference>
<accession>A0ABS2L0A0</accession>
<reference evidence="4 5" key="1">
    <citation type="submission" date="2021-01" db="EMBL/GenBank/DDBJ databases">
        <title>Genomics of switchgrass bacterial isolates.</title>
        <authorList>
            <person name="Shade A."/>
        </authorList>
    </citation>
    <scope>NUCLEOTIDE SEQUENCE [LARGE SCALE GENOMIC DNA]</scope>
    <source>
        <strain evidence="4 5">PvP111</strain>
    </source>
</reference>
<evidence type="ECO:0000313" key="4">
    <source>
        <dbReference type="EMBL" id="MBM7417320.1"/>
    </source>
</evidence>
<feature type="region of interest" description="Disordered" evidence="1">
    <location>
        <begin position="637"/>
        <end position="660"/>
    </location>
</feature>
<evidence type="ECO:0000256" key="2">
    <source>
        <dbReference type="SAM" id="Phobius"/>
    </source>
</evidence>
<proteinExistence type="predicted"/>
<keyword evidence="2" id="KW-0472">Membrane</keyword>
<feature type="domain" description="Dynamin N-terminal" evidence="3">
    <location>
        <begin position="79"/>
        <end position="227"/>
    </location>
</feature>
<keyword evidence="2" id="KW-1133">Transmembrane helix</keyword>
<organism evidence="4 5">
    <name type="scientific">Rhodococcoides corynebacterioides</name>
    <dbReference type="NCBI Taxonomy" id="53972"/>
    <lineage>
        <taxon>Bacteria</taxon>
        <taxon>Bacillati</taxon>
        <taxon>Actinomycetota</taxon>
        <taxon>Actinomycetes</taxon>
        <taxon>Mycobacteriales</taxon>
        <taxon>Nocardiaceae</taxon>
        <taxon>Rhodococcoides</taxon>
    </lineage>
</organism>
<feature type="compositionally biased region" description="Basic and acidic residues" evidence="1">
    <location>
        <begin position="638"/>
        <end position="653"/>
    </location>
</feature>
<dbReference type="Gene3D" id="3.40.50.300">
    <property type="entry name" value="P-loop containing nucleotide triphosphate hydrolases"/>
    <property type="match status" value="1"/>
</dbReference>